<evidence type="ECO:0000313" key="2">
    <source>
        <dbReference type="EMBL" id="CAI7993643.1"/>
    </source>
</evidence>
<organism evidence="2 3">
    <name type="scientific">Geodia barretti</name>
    <name type="common">Barrett's horny sponge</name>
    <dbReference type="NCBI Taxonomy" id="519541"/>
    <lineage>
        <taxon>Eukaryota</taxon>
        <taxon>Metazoa</taxon>
        <taxon>Porifera</taxon>
        <taxon>Demospongiae</taxon>
        <taxon>Heteroscleromorpha</taxon>
        <taxon>Tetractinellida</taxon>
        <taxon>Astrophorina</taxon>
        <taxon>Geodiidae</taxon>
        <taxon>Geodia</taxon>
    </lineage>
</organism>
<protein>
    <submittedName>
        <fullName evidence="2">SWI/SNF-related matrix-associated actin-dependent regulator of chromatin subfamily A containing DEAD/H box 1</fullName>
    </submittedName>
</protein>
<name>A0AA35QVD2_GEOBA</name>
<evidence type="ECO:0000256" key="1">
    <source>
        <dbReference type="SAM" id="MobiDB-lite"/>
    </source>
</evidence>
<dbReference type="InterPro" id="IPR038718">
    <property type="entry name" value="SNF2-like_sf"/>
</dbReference>
<comment type="caution">
    <text evidence="2">The sequence shown here is derived from an EMBL/GenBank/DDBJ whole genome shotgun (WGS) entry which is preliminary data.</text>
</comment>
<gene>
    <name evidence="2" type="ORF">GBAR_LOCUS1288</name>
</gene>
<dbReference type="Proteomes" id="UP001174909">
    <property type="component" value="Unassembled WGS sequence"/>
</dbReference>
<keyword evidence="3" id="KW-1185">Reference proteome</keyword>
<dbReference type="Gene3D" id="3.40.50.10810">
    <property type="entry name" value="Tandem AAA-ATPase domain"/>
    <property type="match status" value="1"/>
</dbReference>
<sequence>MMADLLSQCQAISSSIQNLVNQVRLKKEEQTEQQQQSQEDSASDDIDFPLPSMISPGLVLKPYQKVGVSWLSLLHSQNLNAILADEMVTYLVVLSPYPSGVLSFSSIYPLSTTSVFRLLCYTLNCVLKLN</sequence>
<proteinExistence type="predicted"/>
<dbReference type="EMBL" id="CASHTH010000192">
    <property type="protein sequence ID" value="CAI7993643.1"/>
    <property type="molecule type" value="Genomic_DNA"/>
</dbReference>
<dbReference type="PANTHER" id="PTHR10799">
    <property type="entry name" value="SNF2/RAD54 HELICASE FAMILY"/>
    <property type="match status" value="1"/>
</dbReference>
<evidence type="ECO:0000313" key="3">
    <source>
        <dbReference type="Proteomes" id="UP001174909"/>
    </source>
</evidence>
<feature type="region of interest" description="Disordered" evidence="1">
    <location>
        <begin position="27"/>
        <end position="48"/>
    </location>
</feature>
<dbReference type="AlphaFoldDB" id="A0AA35QVD2"/>
<accession>A0AA35QVD2</accession>
<reference evidence="2" key="1">
    <citation type="submission" date="2023-03" db="EMBL/GenBank/DDBJ databases">
        <authorList>
            <person name="Steffen K."/>
            <person name="Cardenas P."/>
        </authorList>
    </citation>
    <scope>NUCLEOTIDE SEQUENCE</scope>
</reference>